<keyword evidence="6" id="KW-0769">Symport</keyword>
<protein>
    <recommendedName>
        <fullName evidence="6">Amino acid transporter</fullName>
    </recommendedName>
</protein>
<keyword evidence="4 6" id="KW-1133">Transmembrane helix</keyword>
<keyword evidence="3 6" id="KW-0812">Transmembrane</keyword>
<dbReference type="OrthoDB" id="5877963at2759"/>
<dbReference type="SUPFAM" id="SSF118215">
    <property type="entry name" value="Proton glutamate symport protein"/>
    <property type="match status" value="1"/>
</dbReference>
<dbReference type="Gene3D" id="1.10.3860.10">
    <property type="entry name" value="Sodium:dicarboxylate symporter"/>
    <property type="match status" value="1"/>
</dbReference>
<feature type="transmembrane region" description="Helical" evidence="6">
    <location>
        <begin position="127"/>
        <end position="148"/>
    </location>
</feature>
<accession>A0A1Y1IB56</accession>
<keyword evidence="5 6" id="KW-0472">Membrane</keyword>
<dbReference type="EMBL" id="DF237286">
    <property type="protein sequence ID" value="GAQ87192.1"/>
    <property type="molecule type" value="Genomic_DNA"/>
</dbReference>
<evidence type="ECO:0000313" key="7">
    <source>
        <dbReference type="EMBL" id="GAQ87192.1"/>
    </source>
</evidence>
<feature type="transmembrane region" description="Helical" evidence="6">
    <location>
        <begin position="208"/>
        <end position="225"/>
    </location>
</feature>
<dbReference type="InterPro" id="IPR036458">
    <property type="entry name" value="Na:dicarbo_symporter_sf"/>
</dbReference>
<reference evidence="7 8" key="1">
    <citation type="journal article" date="2014" name="Nat. Commun.">
        <title>Klebsormidium flaccidum genome reveals primary factors for plant terrestrial adaptation.</title>
        <authorList>
            <person name="Hori K."/>
            <person name="Maruyama F."/>
            <person name="Fujisawa T."/>
            <person name="Togashi T."/>
            <person name="Yamamoto N."/>
            <person name="Seo M."/>
            <person name="Sato S."/>
            <person name="Yamada T."/>
            <person name="Mori H."/>
            <person name="Tajima N."/>
            <person name="Moriyama T."/>
            <person name="Ikeuchi M."/>
            <person name="Watanabe M."/>
            <person name="Wada H."/>
            <person name="Kobayashi K."/>
            <person name="Saito M."/>
            <person name="Masuda T."/>
            <person name="Sasaki-Sekimoto Y."/>
            <person name="Mashiguchi K."/>
            <person name="Awai K."/>
            <person name="Shimojima M."/>
            <person name="Masuda S."/>
            <person name="Iwai M."/>
            <person name="Nobusawa T."/>
            <person name="Narise T."/>
            <person name="Kondo S."/>
            <person name="Saito H."/>
            <person name="Sato R."/>
            <person name="Murakawa M."/>
            <person name="Ihara Y."/>
            <person name="Oshima-Yamada Y."/>
            <person name="Ohtaka K."/>
            <person name="Satoh M."/>
            <person name="Sonobe K."/>
            <person name="Ishii M."/>
            <person name="Ohtani R."/>
            <person name="Kanamori-Sato M."/>
            <person name="Honoki R."/>
            <person name="Miyazaki D."/>
            <person name="Mochizuki H."/>
            <person name="Umetsu J."/>
            <person name="Higashi K."/>
            <person name="Shibata D."/>
            <person name="Kamiya Y."/>
            <person name="Sato N."/>
            <person name="Nakamura Y."/>
            <person name="Tabata S."/>
            <person name="Ida S."/>
            <person name="Kurokawa K."/>
            <person name="Ohta H."/>
        </authorList>
    </citation>
    <scope>NUCLEOTIDE SEQUENCE [LARGE SCALE GENOMIC DNA]</scope>
    <source>
        <strain evidence="7 8">NIES-2285</strain>
    </source>
</reference>
<dbReference type="OMA" id="TWTKEID"/>
<comment type="similarity">
    <text evidence="6">Belongs to the dicarboxylate/amino acid:cation symporter (DAACS) (TC 2.A.23) family.</text>
</comment>
<dbReference type="Pfam" id="PF00375">
    <property type="entry name" value="SDF"/>
    <property type="match status" value="1"/>
</dbReference>
<evidence type="ECO:0000256" key="1">
    <source>
        <dbReference type="ARBA" id="ARBA00004141"/>
    </source>
</evidence>
<evidence type="ECO:0000313" key="8">
    <source>
        <dbReference type="Proteomes" id="UP000054558"/>
    </source>
</evidence>
<evidence type="ECO:0000256" key="5">
    <source>
        <dbReference type="ARBA" id="ARBA00023136"/>
    </source>
</evidence>
<dbReference type="GO" id="GO:0015175">
    <property type="term" value="F:neutral L-amino acid transmembrane transporter activity"/>
    <property type="evidence" value="ECO:0000318"/>
    <property type="project" value="GO_Central"/>
</dbReference>
<dbReference type="PANTHER" id="PTHR11958:SF63">
    <property type="entry name" value="AMINO ACID TRANSPORTER"/>
    <property type="match status" value="1"/>
</dbReference>
<feature type="transmembrane region" description="Helical" evidence="6">
    <location>
        <begin position="246"/>
        <end position="267"/>
    </location>
</feature>
<dbReference type="InterPro" id="IPR001991">
    <property type="entry name" value="Na-dicarboxylate_symporter"/>
</dbReference>
<dbReference type="AlphaFoldDB" id="A0A1Y1IB56"/>
<dbReference type="GO" id="GO:0005313">
    <property type="term" value="F:L-glutamate transmembrane transporter activity"/>
    <property type="evidence" value="ECO:0000318"/>
    <property type="project" value="GO_Central"/>
</dbReference>
<dbReference type="GO" id="GO:0015501">
    <property type="term" value="F:glutamate:sodium symporter activity"/>
    <property type="evidence" value="ECO:0000318"/>
    <property type="project" value="GO_Central"/>
</dbReference>
<dbReference type="STRING" id="105231.A0A1Y1IB56"/>
<feature type="transmembrane region" description="Helical" evidence="6">
    <location>
        <begin position="279"/>
        <end position="305"/>
    </location>
</feature>
<name>A0A1Y1IB56_KLENI</name>
<dbReference type="Proteomes" id="UP000054558">
    <property type="component" value="Unassembled WGS sequence"/>
</dbReference>
<sequence>MGEGHEFPVFDTTNAKNAVERLDLTGKRRKYGPRTKKWMAFKNKLVRKENLIFFTIAGVSGGIAIGAGLYTSKPSPRAIELIGYPGELFLNGLSELVLPLVALALMTGVMSLRHTTSGAANIAKWAMMYYFTSMFLAVGLSVALVYAIRPGSGRPFGNGDLTQCGKAKNSTVANSVSTSAGDAVESLLNLGRSMFPSNIVVASYGNNYLGVMVFSIFFGAVLISLGPMAEPLIKVIEIANDTIMGMITLVIWLTPIGVGSLVAGFILKACNITAVLKALAKYVATVLAGFGIHLFIFLPLTCLTFSGINPLRVFRAFSPALFLGFGTASSAATMPVTMQNAEDFGAESSIVKFVVPLGTNFNRQGFSIRNLGDGAALYEATSALFIAQAHGVKLSVGNVIVLAITATLAAIGSASIPNSAIVTLITVLRAVGLSQYVGDISVLIAVDWFLGMARTSVNIFGDACAAIIVDNWSRRHEAWKIKNADKLYETDSDVEDGPAVDKTEA</sequence>
<comment type="subcellular location">
    <subcellularLocation>
        <location evidence="1 6">Membrane</location>
        <topology evidence="1 6">Multi-pass membrane protein</topology>
    </subcellularLocation>
</comment>
<gene>
    <name evidence="7" type="ORF">KFL_003370070</name>
</gene>
<keyword evidence="2 6" id="KW-0813">Transport</keyword>
<dbReference type="GO" id="GO:0005886">
    <property type="term" value="C:plasma membrane"/>
    <property type="evidence" value="ECO:0000318"/>
    <property type="project" value="GO_Central"/>
</dbReference>
<dbReference type="PANTHER" id="PTHR11958">
    <property type="entry name" value="SODIUM/DICARBOXYLATE SYMPORTER-RELATED"/>
    <property type="match status" value="1"/>
</dbReference>
<feature type="transmembrane region" description="Helical" evidence="6">
    <location>
        <begin position="96"/>
        <end position="115"/>
    </location>
</feature>
<proteinExistence type="inferred from homology"/>
<evidence type="ECO:0000256" key="6">
    <source>
        <dbReference type="RuleBase" id="RU361216"/>
    </source>
</evidence>
<keyword evidence="8" id="KW-1185">Reference proteome</keyword>
<dbReference type="PRINTS" id="PR00173">
    <property type="entry name" value="EDTRNSPORT"/>
</dbReference>
<organism evidence="7 8">
    <name type="scientific">Klebsormidium nitens</name>
    <name type="common">Green alga</name>
    <name type="synonym">Ulothrix nitens</name>
    <dbReference type="NCBI Taxonomy" id="105231"/>
    <lineage>
        <taxon>Eukaryota</taxon>
        <taxon>Viridiplantae</taxon>
        <taxon>Streptophyta</taxon>
        <taxon>Klebsormidiophyceae</taxon>
        <taxon>Klebsormidiales</taxon>
        <taxon>Klebsormidiaceae</taxon>
        <taxon>Klebsormidium</taxon>
    </lineage>
</organism>
<feature type="transmembrane region" description="Helical" evidence="6">
    <location>
        <begin position="51"/>
        <end position="70"/>
    </location>
</feature>
<evidence type="ECO:0000256" key="2">
    <source>
        <dbReference type="ARBA" id="ARBA00022448"/>
    </source>
</evidence>
<dbReference type="InterPro" id="IPR050746">
    <property type="entry name" value="DAACS"/>
</dbReference>
<evidence type="ECO:0000256" key="4">
    <source>
        <dbReference type="ARBA" id="ARBA00022989"/>
    </source>
</evidence>
<evidence type="ECO:0000256" key="3">
    <source>
        <dbReference type="ARBA" id="ARBA00022692"/>
    </source>
</evidence>